<comment type="caution">
    <text evidence="1">The sequence shown here is derived from an EMBL/GenBank/DDBJ whole genome shotgun (WGS) entry which is preliminary data.</text>
</comment>
<reference evidence="1 2" key="1">
    <citation type="journal article" date="2014" name="Agronomy (Basel)">
        <title>A Draft Genome Sequence for Ensete ventricosum, the Drought-Tolerant Tree Against Hunger.</title>
        <authorList>
            <person name="Harrison J."/>
            <person name="Moore K.A."/>
            <person name="Paszkiewicz K."/>
            <person name="Jones T."/>
            <person name="Grant M."/>
            <person name="Ambacheew D."/>
            <person name="Muzemil S."/>
            <person name="Studholme D.J."/>
        </authorList>
    </citation>
    <scope>NUCLEOTIDE SEQUENCE [LARGE SCALE GENOMIC DNA]</scope>
</reference>
<dbReference type="AlphaFoldDB" id="A0A427AFQ7"/>
<proteinExistence type="predicted"/>
<accession>A0A427AFQ7</accession>
<sequence>MGGWATTVARRRERGWKEWLGSDSGTGKQGATVGEAPTMKLLCIAVGRGYDMRDDNMKMATIEGKKGDNSGAGKLGATIGRGNNDKAVVRDCGLRLW</sequence>
<protein>
    <submittedName>
        <fullName evidence="1">Uncharacterized protein</fullName>
    </submittedName>
</protein>
<evidence type="ECO:0000313" key="2">
    <source>
        <dbReference type="Proteomes" id="UP000287651"/>
    </source>
</evidence>
<evidence type="ECO:0000313" key="1">
    <source>
        <dbReference type="EMBL" id="RRT75046.1"/>
    </source>
</evidence>
<gene>
    <name evidence="1" type="ORF">B296_00013661</name>
</gene>
<name>A0A427AFQ7_ENSVE</name>
<dbReference type="EMBL" id="AMZH03002599">
    <property type="protein sequence ID" value="RRT75046.1"/>
    <property type="molecule type" value="Genomic_DNA"/>
</dbReference>
<organism evidence="1 2">
    <name type="scientific">Ensete ventricosum</name>
    <name type="common">Abyssinian banana</name>
    <name type="synonym">Musa ensete</name>
    <dbReference type="NCBI Taxonomy" id="4639"/>
    <lineage>
        <taxon>Eukaryota</taxon>
        <taxon>Viridiplantae</taxon>
        <taxon>Streptophyta</taxon>
        <taxon>Embryophyta</taxon>
        <taxon>Tracheophyta</taxon>
        <taxon>Spermatophyta</taxon>
        <taxon>Magnoliopsida</taxon>
        <taxon>Liliopsida</taxon>
        <taxon>Zingiberales</taxon>
        <taxon>Musaceae</taxon>
        <taxon>Ensete</taxon>
    </lineage>
</organism>
<dbReference type="Proteomes" id="UP000287651">
    <property type="component" value="Unassembled WGS sequence"/>
</dbReference>